<dbReference type="Pfam" id="PF01734">
    <property type="entry name" value="Patatin"/>
    <property type="match status" value="1"/>
</dbReference>
<keyword evidence="3 4" id="KW-0443">Lipid metabolism</keyword>
<comment type="caution">
    <text evidence="4">Lacks conserved residue(s) required for the propagation of feature annotation.</text>
</comment>
<evidence type="ECO:0000313" key="6">
    <source>
        <dbReference type="EMBL" id="OGK23418.1"/>
    </source>
</evidence>
<accession>A0A1F7GWT5</accession>
<dbReference type="InterPro" id="IPR016035">
    <property type="entry name" value="Acyl_Trfase/lysoPLipase"/>
</dbReference>
<feature type="active site" description="Nucleophile" evidence="4">
    <location>
        <position position="42"/>
    </location>
</feature>
<dbReference type="SUPFAM" id="SSF52151">
    <property type="entry name" value="FabD/lysophospholipase-like"/>
    <property type="match status" value="1"/>
</dbReference>
<organism evidence="6 7">
    <name type="scientific">Candidatus Roizmanbacteria bacterium RIFCSPHIGHO2_02_FULL_38_11</name>
    <dbReference type="NCBI Taxonomy" id="1802039"/>
    <lineage>
        <taxon>Bacteria</taxon>
        <taxon>Candidatus Roizmaniibacteriota</taxon>
    </lineage>
</organism>
<dbReference type="InterPro" id="IPR002641">
    <property type="entry name" value="PNPLA_dom"/>
</dbReference>
<dbReference type="PROSITE" id="PS51635">
    <property type="entry name" value="PNPLA"/>
    <property type="match status" value="1"/>
</dbReference>
<gene>
    <name evidence="6" type="ORF">A3C25_01990</name>
</gene>
<sequence>MHSEQNFALSLSGGGLSSLAYAGFVEILKKYHLEPTCYAGLSGGAVLAVLLASGFSPSDCLGFFDHLKTLKLINTHLSRLEIIDHNKLISRIRNLLPYKVFEDLPTRTVIFASDLTKKEPVVLQSGDIASAIVAGCSLFPVLQPIKRRGLLLGDGGFTVYYGAKYLHKLGINKVIGVDVTGLTEGTVTGFFRALYKQINSSVSSNTRYELSEHPVDLDIKISFASPTIFSLDRKANHLIHLGRKAAEKYIHKIKTVVYS</sequence>
<evidence type="ECO:0000256" key="2">
    <source>
        <dbReference type="ARBA" id="ARBA00022963"/>
    </source>
</evidence>
<evidence type="ECO:0000259" key="5">
    <source>
        <dbReference type="PROSITE" id="PS51635"/>
    </source>
</evidence>
<evidence type="ECO:0000256" key="3">
    <source>
        <dbReference type="ARBA" id="ARBA00023098"/>
    </source>
</evidence>
<feature type="active site" description="Proton acceptor" evidence="4">
    <location>
        <position position="154"/>
    </location>
</feature>
<keyword evidence="1 4" id="KW-0378">Hydrolase</keyword>
<dbReference type="GO" id="GO:0016042">
    <property type="term" value="P:lipid catabolic process"/>
    <property type="evidence" value="ECO:0007669"/>
    <property type="project" value="UniProtKB-UniRule"/>
</dbReference>
<protein>
    <recommendedName>
        <fullName evidence="5">PNPLA domain-containing protein</fullName>
    </recommendedName>
</protein>
<dbReference type="PANTHER" id="PTHR14226">
    <property type="entry name" value="NEUROPATHY TARGET ESTERASE/SWISS CHEESE D.MELANOGASTER"/>
    <property type="match status" value="1"/>
</dbReference>
<comment type="caution">
    <text evidence="6">The sequence shown here is derived from an EMBL/GenBank/DDBJ whole genome shotgun (WGS) entry which is preliminary data.</text>
</comment>
<dbReference type="Gene3D" id="3.40.1090.10">
    <property type="entry name" value="Cytosolic phospholipase A2 catalytic domain"/>
    <property type="match status" value="1"/>
</dbReference>
<feature type="domain" description="PNPLA" evidence="5">
    <location>
        <begin position="9"/>
        <end position="167"/>
    </location>
</feature>
<feature type="short sequence motif" description="DGA/G" evidence="4">
    <location>
        <begin position="154"/>
        <end position="156"/>
    </location>
</feature>
<dbReference type="AlphaFoldDB" id="A0A1F7GWT5"/>
<proteinExistence type="predicted"/>
<evidence type="ECO:0000256" key="1">
    <source>
        <dbReference type="ARBA" id="ARBA00022801"/>
    </source>
</evidence>
<dbReference type="EMBL" id="MFZO01000047">
    <property type="protein sequence ID" value="OGK23418.1"/>
    <property type="molecule type" value="Genomic_DNA"/>
</dbReference>
<reference evidence="6 7" key="1">
    <citation type="journal article" date="2016" name="Nat. Commun.">
        <title>Thousands of microbial genomes shed light on interconnected biogeochemical processes in an aquifer system.</title>
        <authorList>
            <person name="Anantharaman K."/>
            <person name="Brown C.T."/>
            <person name="Hug L.A."/>
            <person name="Sharon I."/>
            <person name="Castelle C.J."/>
            <person name="Probst A.J."/>
            <person name="Thomas B.C."/>
            <person name="Singh A."/>
            <person name="Wilkins M.J."/>
            <person name="Karaoz U."/>
            <person name="Brodie E.L."/>
            <person name="Williams K.H."/>
            <person name="Hubbard S.S."/>
            <person name="Banfield J.F."/>
        </authorList>
    </citation>
    <scope>NUCLEOTIDE SEQUENCE [LARGE SCALE GENOMIC DNA]</scope>
</reference>
<dbReference type="Proteomes" id="UP000177913">
    <property type="component" value="Unassembled WGS sequence"/>
</dbReference>
<dbReference type="InterPro" id="IPR050301">
    <property type="entry name" value="NTE"/>
</dbReference>
<evidence type="ECO:0000256" key="4">
    <source>
        <dbReference type="PROSITE-ProRule" id="PRU01161"/>
    </source>
</evidence>
<evidence type="ECO:0000313" key="7">
    <source>
        <dbReference type="Proteomes" id="UP000177913"/>
    </source>
</evidence>
<feature type="short sequence motif" description="GXSXG" evidence="4">
    <location>
        <begin position="40"/>
        <end position="44"/>
    </location>
</feature>
<dbReference type="PANTHER" id="PTHR14226:SF78">
    <property type="entry name" value="SLR0060 PROTEIN"/>
    <property type="match status" value="1"/>
</dbReference>
<name>A0A1F7GWT5_9BACT</name>
<dbReference type="GO" id="GO:0016787">
    <property type="term" value="F:hydrolase activity"/>
    <property type="evidence" value="ECO:0007669"/>
    <property type="project" value="UniProtKB-UniRule"/>
</dbReference>
<keyword evidence="2 4" id="KW-0442">Lipid degradation</keyword>